<keyword evidence="10" id="KW-1185">Reference proteome</keyword>
<keyword evidence="3" id="KW-1003">Cell membrane</keyword>
<dbReference type="PANTHER" id="PTHR32322">
    <property type="entry name" value="INNER MEMBRANE TRANSPORTER"/>
    <property type="match status" value="1"/>
</dbReference>
<feature type="transmembrane region" description="Helical" evidence="7">
    <location>
        <begin position="12"/>
        <end position="32"/>
    </location>
</feature>
<dbReference type="RefSeq" id="WP_068456233.1">
    <property type="nucleotide sequence ID" value="NZ_JAMWHJ010000003.1"/>
</dbReference>
<dbReference type="PANTHER" id="PTHR32322:SF18">
    <property type="entry name" value="S-ADENOSYLMETHIONINE_S-ADENOSYLHOMOCYSTEINE TRANSPORTER"/>
    <property type="match status" value="1"/>
</dbReference>
<evidence type="ECO:0000256" key="6">
    <source>
        <dbReference type="ARBA" id="ARBA00023136"/>
    </source>
</evidence>
<evidence type="ECO:0000256" key="4">
    <source>
        <dbReference type="ARBA" id="ARBA00022692"/>
    </source>
</evidence>
<feature type="transmembrane region" description="Helical" evidence="7">
    <location>
        <begin position="225"/>
        <end position="243"/>
    </location>
</feature>
<feature type="domain" description="EamA" evidence="8">
    <location>
        <begin position="161"/>
        <end position="295"/>
    </location>
</feature>
<reference evidence="9 10" key="1">
    <citation type="submission" date="2024-04" db="EMBL/GenBank/DDBJ databases">
        <authorList>
            <person name="Wu Y.S."/>
            <person name="Zhang L."/>
        </authorList>
    </citation>
    <scope>NUCLEOTIDE SEQUENCE [LARGE SCALE GENOMIC DNA]</scope>
    <source>
        <strain evidence="9 10">KG-01</strain>
    </source>
</reference>
<feature type="transmembrane region" description="Helical" evidence="7">
    <location>
        <begin position="38"/>
        <end position="61"/>
    </location>
</feature>
<dbReference type="Pfam" id="PF00892">
    <property type="entry name" value="EamA"/>
    <property type="match status" value="2"/>
</dbReference>
<keyword evidence="4 7" id="KW-0812">Transmembrane</keyword>
<comment type="similarity">
    <text evidence="2">Belongs to the EamA transporter family.</text>
</comment>
<evidence type="ECO:0000313" key="9">
    <source>
        <dbReference type="EMBL" id="MEL5987773.1"/>
    </source>
</evidence>
<feature type="transmembrane region" description="Helical" evidence="7">
    <location>
        <begin position="186"/>
        <end position="205"/>
    </location>
</feature>
<dbReference type="Proteomes" id="UP001398420">
    <property type="component" value="Unassembled WGS sequence"/>
</dbReference>
<name>A0ABU9LL71_9BACL</name>
<dbReference type="InterPro" id="IPR000620">
    <property type="entry name" value="EamA_dom"/>
</dbReference>
<feature type="transmembrane region" description="Helical" evidence="7">
    <location>
        <begin position="161"/>
        <end position="179"/>
    </location>
</feature>
<sequence>MNHTTKRLKGIIMIIIGSMLWGATGPMMEWVLSSSHMSVSFMLTIRLLLAGFLILCFLVVTKRDIYAIWKQPYWWIKLVIFSVFGMLGVQYTFVAAIHASNAVLATLLQFLAPIFVVLYVSFSQKMFPPRYQIFGILGTLIGLFLLLTNGSISNLLVSPVALLWGLGVGLTFAFYTLYPTSVMNEWGVLVVIGWSMLIGGLLLGFSKGFWEFKQYALLAESDTNLMLLAIIFFGTIAFILFLSSMKYISPVETSILSSFEPLTAMFISVIWLGSVLAGVQIIGIILMILCVVWLSIEGNRQSVKMKEE</sequence>
<evidence type="ECO:0000256" key="5">
    <source>
        <dbReference type="ARBA" id="ARBA00022989"/>
    </source>
</evidence>
<evidence type="ECO:0000313" key="10">
    <source>
        <dbReference type="Proteomes" id="UP001398420"/>
    </source>
</evidence>
<feature type="transmembrane region" description="Helical" evidence="7">
    <location>
        <begin position="103"/>
        <end position="122"/>
    </location>
</feature>
<dbReference type="SUPFAM" id="SSF103481">
    <property type="entry name" value="Multidrug resistance efflux transporter EmrE"/>
    <property type="match status" value="2"/>
</dbReference>
<dbReference type="InterPro" id="IPR037185">
    <property type="entry name" value="EmrE-like"/>
</dbReference>
<evidence type="ECO:0000256" key="2">
    <source>
        <dbReference type="ARBA" id="ARBA00007362"/>
    </source>
</evidence>
<evidence type="ECO:0000256" key="3">
    <source>
        <dbReference type="ARBA" id="ARBA00022475"/>
    </source>
</evidence>
<feature type="transmembrane region" description="Helical" evidence="7">
    <location>
        <begin position="134"/>
        <end position="155"/>
    </location>
</feature>
<gene>
    <name evidence="9" type="ORF">AAF454_05025</name>
</gene>
<feature type="transmembrane region" description="Helical" evidence="7">
    <location>
        <begin position="279"/>
        <end position="296"/>
    </location>
</feature>
<keyword evidence="5 7" id="KW-1133">Transmembrane helix</keyword>
<feature type="transmembrane region" description="Helical" evidence="7">
    <location>
        <begin position="255"/>
        <end position="273"/>
    </location>
</feature>
<comment type="caution">
    <text evidence="9">The sequence shown here is derived from an EMBL/GenBank/DDBJ whole genome shotgun (WGS) entry which is preliminary data.</text>
</comment>
<organism evidence="9 10">
    <name type="scientific">Kurthia gibsonii</name>
    <dbReference type="NCBI Taxonomy" id="33946"/>
    <lineage>
        <taxon>Bacteria</taxon>
        <taxon>Bacillati</taxon>
        <taxon>Bacillota</taxon>
        <taxon>Bacilli</taxon>
        <taxon>Bacillales</taxon>
        <taxon>Caryophanaceae</taxon>
        <taxon>Kurthia</taxon>
    </lineage>
</organism>
<dbReference type="InterPro" id="IPR050638">
    <property type="entry name" value="AA-Vitamin_Transporters"/>
</dbReference>
<dbReference type="EMBL" id="JBCEWA010000003">
    <property type="protein sequence ID" value="MEL5987773.1"/>
    <property type="molecule type" value="Genomic_DNA"/>
</dbReference>
<evidence type="ECO:0000256" key="1">
    <source>
        <dbReference type="ARBA" id="ARBA00004651"/>
    </source>
</evidence>
<keyword evidence="6 7" id="KW-0472">Membrane</keyword>
<evidence type="ECO:0000259" key="8">
    <source>
        <dbReference type="Pfam" id="PF00892"/>
    </source>
</evidence>
<feature type="transmembrane region" description="Helical" evidence="7">
    <location>
        <begin position="73"/>
        <end position="97"/>
    </location>
</feature>
<evidence type="ECO:0000256" key="7">
    <source>
        <dbReference type="SAM" id="Phobius"/>
    </source>
</evidence>
<accession>A0ABU9LL71</accession>
<proteinExistence type="inferred from homology"/>
<comment type="subcellular location">
    <subcellularLocation>
        <location evidence="1">Cell membrane</location>
        <topology evidence="1">Multi-pass membrane protein</topology>
    </subcellularLocation>
</comment>
<feature type="domain" description="EamA" evidence="8">
    <location>
        <begin position="9"/>
        <end position="147"/>
    </location>
</feature>
<protein>
    <submittedName>
        <fullName evidence="9">EamA family transporter</fullName>
    </submittedName>
</protein>